<proteinExistence type="predicted"/>
<organism evidence="1 2">
    <name type="scientific">Panagrolaimus sp. PS1159</name>
    <dbReference type="NCBI Taxonomy" id="55785"/>
    <lineage>
        <taxon>Eukaryota</taxon>
        <taxon>Metazoa</taxon>
        <taxon>Ecdysozoa</taxon>
        <taxon>Nematoda</taxon>
        <taxon>Chromadorea</taxon>
        <taxon>Rhabditida</taxon>
        <taxon>Tylenchina</taxon>
        <taxon>Panagrolaimomorpha</taxon>
        <taxon>Panagrolaimoidea</taxon>
        <taxon>Panagrolaimidae</taxon>
        <taxon>Panagrolaimus</taxon>
    </lineage>
</organism>
<accession>A0AC35G7K7</accession>
<reference evidence="2" key="1">
    <citation type="submission" date="2022-11" db="UniProtKB">
        <authorList>
            <consortium name="WormBaseParasite"/>
        </authorList>
    </citation>
    <scope>IDENTIFICATION</scope>
</reference>
<dbReference type="WBParaSite" id="PS1159_v2.g24840.t1">
    <property type="protein sequence ID" value="PS1159_v2.g24840.t1"/>
    <property type="gene ID" value="PS1159_v2.g24840"/>
</dbReference>
<dbReference type="Proteomes" id="UP000887580">
    <property type="component" value="Unplaced"/>
</dbReference>
<evidence type="ECO:0000313" key="2">
    <source>
        <dbReference type="WBParaSite" id="PS1159_v2.g24840.t1"/>
    </source>
</evidence>
<protein>
    <submittedName>
        <fullName evidence="2">Uncharacterized protein</fullName>
    </submittedName>
</protein>
<evidence type="ECO:0000313" key="1">
    <source>
        <dbReference type="Proteomes" id="UP000887580"/>
    </source>
</evidence>
<name>A0AC35G7K7_9BILA</name>
<sequence length="450" mass="51549">MINSRESNSSSATSPSLSSDLSPLNENKICLYQEAQNFCDKTTVHGPKRIFYGNGIFRFTWLIIVICSTAFLIWQTILLIQDYFTKPTGTQVSIIFAENGQHFPYVTICNYNTIKKSYIKDLGKCLRMELETAAGEEKWLKKQYESGINNGLQVIADVRQDEEMDYFEINDEISDILPDSIPLSQYEKGFRFYVHSDSTVPYLATDGITVSPGSRIYSSIDLTEYQFLEEDDWGNCTDTWPKNLHKNTTYSAPKCKAFCNAEFFYNKCNCTPFIYNLDKSWPVCTAMDVYKCIKGMNVTQNQKGYARSYKQQVICQECAPECKQWVFNHMNSYGAAFSKNSLIWLENKSSNWTADYIKNNFVSSIGGNMGLCLGISFVSITELSVWIFKSIIALLSTQRKEHIVKRWKKEKAENAAIKKACKMAEEKTSMQFYQEKNDIVFGTISTVEKL</sequence>